<proteinExistence type="predicted"/>
<accession>A0A3N2E0V1</accession>
<evidence type="ECO:0000313" key="2">
    <source>
        <dbReference type="Proteomes" id="UP000275394"/>
    </source>
</evidence>
<dbReference type="Pfam" id="PF13469">
    <property type="entry name" value="Sulfotransfer_3"/>
    <property type="match status" value="1"/>
</dbReference>
<keyword evidence="2" id="KW-1185">Reference proteome</keyword>
<evidence type="ECO:0000313" key="1">
    <source>
        <dbReference type="EMBL" id="ROS05753.1"/>
    </source>
</evidence>
<comment type="caution">
    <text evidence="1">The sequence shown here is derived from an EMBL/GenBank/DDBJ whole genome shotgun (WGS) entry which is preliminary data.</text>
</comment>
<protein>
    <submittedName>
        <fullName evidence="1">Sulfotransferase family protein</fullName>
    </submittedName>
</protein>
<sequence length="392" mass="45125">MTARIDFSFDSVVAEAKQRAGLDNFGDYSFEAPLRVLLHALEVEAKLSELGREMQHERVVNALVNRLQLQDFCQRYPEILDEQIAAPVVIVGLPRTGTTMLQRTMACDERFYSPLWYEIHYPAPARDWDFTTENDARIPQAELDVEAILEVSPGLAAIHPLEAGAADEEIILLEHSFFSTTPEAFCNIPGYGDWLSEADNTPGYQYLRRQLQFLQWQKKKSGVNPNAERWLLKSPHHLHHMQTLLEVFPGTKVVQTHRDPLQTIPSICSFNSTLWAMNSEAVDDQEIARQWSDKFARGMRHTMAVRAQYPEAFLDLWFDQTTTDAQGCARAIYEFVGMQASESALEKMRQWRQANKREDRAPHHYTLQQFGLTEQGLSEQFNDYRQAFIVNR</sequence>
<dbReference type="Proteomes" id="UP000275394">
    <property type="component" value="Unassembled WGS sequence"/>
</dbReference>
<gene>
    <name evidence="1" type="ORF">EDC56_1305</name>
</gene>
<organism evidence="1 2">
    <name type="scientific">Sinobacterium caligoides</name>
    <dbReference type="NCBI Taxonomy" id="933926"/>
    <lineage>
        <taxon>Bacteria</taxon>
        <taxon>Pseudomonadati</taxon>
        <taxon>Pseudomonadota</taxon>
        <taxon>Gammaproteobacteria</taxon>
        <taxon>Cellvibrionales</taxon>
        <taxon>Spongiibacteraceae</taxon>
        <taxon>Sinobacterium</taxon>
    </lineage>
</organism>
<dbReference type="PANTHER" id="PTHR36451:SF1">
    <property type="entry name" value="OMEGA-HYDROXY-BETA-DIHYDROMENAQUINONE-9 SULFOTRANSFERASE STF3"/>
    <property type="match status" value="1"/>
</dbReference>
<dbReference type="InterPro" id="IPR027417">
    <property type="entry name" value="P-loop_NTPase"/>
</dbReference>
<dbReference type="SUPFAM" id="SSF52540">
    <property type="entry name" value="P-loop containing nucleoside triphosphate hydrolases"/>
    <property type="match status" value="1"/>
</dbReference>
<dbReference type="AlphaFoldDB" id="A0A3N2E0V1"/>
<dbReference type="OrthoDB" id="9777890at2"/>
<dbReference type="Gene3D" id="3.40.50.300">
    <property type="entry name" value="P-loop containing nucleotide triphosphate hydrolases"/>
    <property type="match status" value="1"/>
</dbReference>
<keyword evidence="1" id="KW-0808">Transferase</keyword>
<name>A0A3N2E0V1_9GAMM</name>
<dbReference type="GO" id="GO:0016740">
    <property type="term" value="F:transferase activity"/>
    <property type="evidence" value="ECO:0007669"/>
    <property type="project" value="UniProtKB-KW"/>
</dbReference>
<dbReference type="PANTHER" id="PTHR36451">
    <property type="entry name" value="PAPS-DEPENDENT SULFOTRANSFERASE STF3"/>
    <property type="match status" value="1"/>
</dbReference>
<dbReference type="RefSeq" id="WP_123711649.1">
    <property type="nucleotide sequence ID" value="NZ_RKHR01000003.1"/>
</dbReference>
<reference evidence="1 2" key="1">
    <citation type="submission" date="2018-11" db="EMBL/GenBank/DDBJ databases">
        <title>Genomic Encyclopedia of Type Strains, Phase IV (KMG-IV): sequencing the most valuable type-strain genomes for metagenomic binning, comparative biology and taxonomic classification.</title>
        <authorList>
            <person name="Goeker M."/>
        </authorList>
    </citation>
    <scope>NUCLEOTIDE SEQUENCE [LARGE SCALE GENOMIC DNA]</scope>
    <source>
        <strain evidence="1 2">DSM 100316</strain>
    </source>
</reference>
<dbReference type="InterPro" id="IPR052736">
    <property type="entry name" value="Stf3_sulfotransferase"/>
</dbReference>
<dbReference type="EMBL" id="RKHR01000003">
    <property type="protein sequence ID" value="ROS05753.1"/>
    <property type="molecule type" value="Genomic_DNA"/>
</dbReference>